<evidence type="ECO:0000256" key="1">
    <source>
        <dbReference type="SAM" id="Phobius"/>
    </source>
</evidence>
<feature type="transmembrane region" description="Helical" evidence="1">
    <location>
        <begin position="23"/>
        <end position="44"/>
    </location>
</feature>
<name>A0A1J5AZ15_9BACT</name>
<evidence type="ECO:0000313" key="2">
    <source>
        <dbReference type="EMBL" id="OIP03785.1"/>
    </source>
</evidence>
<dbReference type="Proteomes" id="UP000183605">
    <property type="component" value="Unassembled WGS sequence"/>
</dbReference>
<proteinExistence type="predicted"/>
<evidence type="ECO:0000313" key="3">
    <source>
        <dbReference type="Proteomes" id="UP000183605"/>
    </source>
</evidence>
<dbReference type="EMBL" id="MNXQ01000024">
    <property type="protein sequence ID" value="OIP03785.1"/>
    <property type="molecule type" value="Genomic_DNA"/>
</dbReference>
<keyword evidence="1" id="KW-0812">Transmembrane</keyword>
<protein>
    <submittedName>
        <fullName evidence="2">Uncharacterized protein</fullName>
    </submittedName>
</protein>
<keyword evidence="1" id="KW-1133">Transmembrane helix</keyword>
<reference evidence="2 3" key="1">
    <citation type="journal article" date="2016" name="Environ. Microbiol.">
        <title>Genomic resolution of a cold subsurface aquifer community provides metabolic insights for novel microbes adapted to high CO concentrations.</title>
        <authorList>
            <person name="Probst A.J."/>
            <person name="Castelle C.J."/>
            <person name="Singh A."/>
            <person name="Brown C.T."/>
            <person name="Anantharaman K."/>
            <person name="Sharon I."/>
            <person name="Hug L.A."/>
            <person name="Burstein D."/>
            <person name="Emerson J.B."/>
            <person name="Thomas B.C."/>
            <person name="Banfield J.F."/>
        </authorList>
    </citation>
    <scope>NUCLEOTIDE SEQUENCE [LARGE SCALE GENOMIC DNA]</scope>
    <source>
        <strain evidence="2">CG2_30_44_31</strain>
    </source>
</reference>
<dbReference type="AlphaFoldDB" id="A0A1J5AZ15"/>
<comment type="caution">
    <text evidence="2">The sequence shown here is derived from an EMBL/GenBank/DDBJ whole genome shotgun (WGS) entry which is preliminary data.</text>
</comment>
<gene>
    <name evidence="2" type="ORF">AUK18_01210</name>
</gene>
<organism evidence="2 3">
    <name type="scientific">Candidatus Beckwithbacteria bacterium CG2_30_44_31</name>
    <dbReference type="NCBI Taxonomy" id="1805035"/>
    <lineage>
        <taxon>Bacteria</taxon>
        <taxon>Candidatus Beckwithiibacteriota</taxon>
    </lineage>
</organism>
<keyword evidence="1" id="KW-0472">Membrane</keyword>
<sequence length="148" mass="16086">MVDVQPLNLSTDVTAGKKAKTKLTLWLISLVFLGIISGYGLTLLKKPQGAKQLSRTTEGGTEKGKTFGVIDEKAFKDQAEGEITSGGIDGEGSHHLIRDGGESQYVYLTSSIVDLDQFVGKKVRVWGQTFEAQKAGWLMDVGRLEILE</sequence>
<accession>A0A1J5AZ15</accession>